<reference evidence="8" key="4">
    <citation type="journal article" date="2018" name="Nat. Plants">
        <title>Whole-genome landscape of Medicago truncatula symbiotic genes.</title>
        <authorList>
            <person name="Pecrix Y."/>
            <person name="Staton S.E."/>
            <person name="Sallet E."/>
            <person name="Lelandais-Briere C."/>
            <person name="Moreau S."/>
            <person name="Carrere S."/>
            <person name="Blein T."/>
            <person name="Jardinaud M.F."/>
            <person name="Latrasse D."/>
            <person name="Zouine M."/>
            <person name="Zahm M."/>
            <person name="Kreplak J."/>
            <person name="Mayjonade B."/>
            <person name="Satge C."/>
            <person name="Perez M."/>
            <person name="Cauet S."/>
            <person name="Marande W."/>
            <person name="Chantry-Darmon C."/>
            <person name="Lopez-Roques C."/>
            <person name="Bouchez O."/>
            <person name="Berard A."/>
            <person name="Debelle F."/>
            <person name="Munos S."/>
            <person name="Bendahmane A."/>
            <person name="Berges H."/>
            <person name="Niebel A."/>
            <person name="Buitink J."/>
            <person name="Frugier F."/>
            <person name="Benhamed M."/>
            <person name="Crespi M."/>
            <person name="Gouzy J."/>
            <person name="Gamas P."/>
        </authorList>
    </citation>
    <scope>NUCLEOTIDE SEQUENCE [LARGE SCALE GENOMIC DNA]</scope>
    <source>
        <strain evidence="8">cv. Jemalong A17</strain>
    </source>
</reference>
<evidence type="ECO:0000313" key="5">
    <source>
        <dbReference type="EMBL" id="RHN59139.1"/>
    </source>
</evidence>
<reference evidence="4 7" key="1">
    <citation type="journal article" date="2011" name="Nature">
        <title>The Medicago genome provides insight into the evolution of rhizobial symbioses.</title>
        <authorList>
            <person name="Young N.D."/>
            <person name="Debelle F."/>
            <person name="Oldroyd G.E."/>
            <person name="Geurts R."/>
            <person name="Cannon S.B."/>
            <person name="Udvardi M.K."/>
            <person name="Benedito V.A."/>
            <person name="Mayer K.F."/>
            <person name="Gouzy J."/>
            <person name="Schoof H."/>
            <person name="Van de Peer Y."/>
            <person name="Proost S."/>
            <person name="Cook D.R."/>
            <person name="Meyers B.C."/>
            <person name="Spannagl M."/>
            <person name="Cheung F."/>
            <person name="De Mita S."/>
            <person name="Krishnakumar V."/>
            <person name="Gundlach H."/>
            <person name="Zhou S."/>
            <person name="Mudge J."/>
            <person name="Bharti A.K."/>
            <person name="Murray J.D."/>
            <person name="Naoumkina M.A."/>
            <person name="Rosen B."/>
            <person name="Silverstein K.A."/>
            <person name="Tang H."/>
            <person name="Rombauts S."/>
            <person name="Zhao P.X."/>
            <person name="Zhou P."/>
            <person name="Barbe V."/>
            <person name="Bardou P."/>
            <person name="Bechner M."/>
            <person name="Bellec A."/>
            <person name="Berger A."/>
            <person name="Berges H."/>
            <person name="Bidwell S."/>
            <person name="Bisseling T."/>
            <person name="Choisne N."/>
            <person name="Couloux A."/>
            <person name="Denny R."/>
            <person name="Deshpande S."/>
            <person name="Dai X."/>
            <person name="Doyle J.J."/>
            <person name="Dudez A.M."/>
            <person name="Farmer A.D."/>
            <person name="Fouteau S."/>
            <person name="Franken C."/>
            <person name="Gibelin C."/>
            <person name="Gish J."/>
            <person name="Goldstein S."/>
            <person name="Gonzalez A.J."/>
            <person name="Green P.J."/>
            <person name="Hallab A."/>
            <person name="Hartog M."/>
            <person name="Hua A."/>
            <person name="Humphray S.J."/>
            <person name="Jeong D.H."/>
            <person name="Jing Y."/>
            <person name="Jocker A."/>
            <person name="Kenton S.M."/>
            <person name="Kim D.J."/>
            <person name="Klee K."/>
            <person name="Lai H."/>
            <person name="Lang C."/>
            <person name="Lin S."/>
            <person name="Macmil S.L."/>
            <person name="Magdelenat G."/>
            <person name="Matthews L."/>
            <person name="McCorrison J."/>
            <person name="Monaghan E.L."/>
            <person name="Mun J.H."/>
            <person name="Najar F.Z."/>
            <person name="Nicholson C."/>
            <person name="Noirot C."/>
            <person name="O'Bleness M."/>
            <person name="Paule C.R."/>
            <person name="Poulain J."/>
            <person name="Prion F."/>
            <person name="Qin B."/>
            <person name="Qu C."/>
            <person name="Retzel E.F."/>
            <person name="Riddle C."/>
            <person name="Sallet E."/>
            <person name="Samain S."/>
            <person name="Samson N."/>
            <person name="Sanders I."/>
            <person name="Saurat O."/>
            <person name="Scarpelli C."/>
            <person name="Schiex T."/>
            <person name="Segurens B."/>
            <person name="Severin A.J."/>
            <person name="Sherrier D.J."/>
            <person name="Shi R."/>
            <person name="Sims S."/>
            <person name="Singer S.R."/>
            <person name="Sinharoy S."/>
            <person name="Sterck L."/>
            <person name="Viollet A."/>
            <person name="Wang B.B."/>
            <person name="Wang K."/>
            <person name="Wang M."/>
            <person name="Wang X."/>
            <person name="Warfsmann J."/>
            <person name="Weissenbach J."/>
            <person name="White D.D."/>
            <person name="White J.D."/>
            <person name="Wiley G.B."/>
            <person name="Wincker P."/>
            <person name="Xing Y."/>
            <person name="Yang L."/>
            <person name="Yao Z."/>
            <person name="Ying F."/>
            <person name="Zhai J."/>
            <person name="Zhou L."/>
            <person name="Zuber A."/>
            <person name="Denarie J."/>
            <person name="Dixon R.A."/>
            <person name="May G.D."/>
            <person name="Schwartz D.C."/>
            <person name="Rogers J."/>
            <person name="Quetier F."/>
            <person name="Town C.D."/>
            <person name="Roe B.A."/>
        </authorList>
    </citation>
    <scope>NUCLEOTIDE SEQUENCE [LARGE SCALE GENOMIC DNA]</scope>
    <source>
        <strain evidence="4">A17</strain>
        <strain evidence="6 7">cv. Jemalong A17</strain>
    </source>
</reference>
<reference evidence="4 7" key="2">
    <citation type="journal article" date="2014" name="BMC Genomics">
        <title>An improved genome release (version Mt4.0) for the model legume Medicago truncatula.</title>
        <authorList>
            <person name="Tang H."/>
            <person name="Krishnakumar V."/>
            <person name="Bidwell S."/>
            <person name="Rosen B."/>
            <person name="Chan A."/>
            <person name="Zhou S."/>
            <person name="Gentzbittel L."/>
            <person name="Childs K.L."/>
            <person name="Yandell M."/>
            <person name="Gundlach H."/>
            <person name="Mayer K.F."/>
            <person name="Schwartz D.C."/>
            <person name="Town C.D."/>
        </authorList>
    </citation>
    <scope>GENOME REANNOTATION</scope>
    <source>
        <strain evidence="4">A17</strain>
        <strain evidence="6 7">cv. Jemalong A17</strain>
    </source>
</reference>
<organism evidence="4 7">
    <name type="scientific">Medicago truncatula</name>
    <name type="common">Barrel medic</name>
    <name type="synonym">Medicago tribuloides</name>
    <dbReference type="NCBI Taxonomy" id="3880"/>
    <lineage>
        <taxon>Eukaryota</taxon>
        <taxon>Viridiplantae</taxon>
        <taxon>Streptophyta</taxon>
        <taxon>Embryophyta</taxon>
        <taxon>Tracheophyta</taxon>
        <taxon>Spermatophyta</taxon>
        <taxon>Magnoliopsida</taxon>
        <taxon>eudicotyledons</taxon>
        <taxon>Gunneridae</taxon>
        <taxon>Pentapetalae</taxon>
        <taxon>rosids</taxon>
        <taxon>fabids</taxon>
        <taxon>Fabales</taxon>
        <taxon>Fabaceae</taxon>
        <taxon>Papilionoideae</taxon>
        <taxon>50 kb inversion clade</taxon>
        <taxon>NPAAA clade</taxon>
        <taxon>Hologalegina</taxon>
        <taxon>IRL clade</taxon>
        <taxon>Trifolieae</taxon>
        <taxon>Medicago</taxon>
    </lineage>
</organism>
<feature type="region of interest" description="Disordered" evidence="3">
    <location>
        <begin position="43"/>
        <end position="74"/>
    </location>
</feature>
<accession>A0A072UIZ3</accession>
<reference evidence="6" key="3">
    <citation type="submission" date="2015-04" db="UniProtKB">
        <authorList>
            <consortium name="EnsemblPlants"/>
        </authorList>
    </citation>
    <scope>IDENTIFICATION</scope>
    <source>
        <strain evidence="6">cv. Jemalong A17</strain>
    </source>
</reference>
<dbReference type="Gramene" id="rna21130">
    <property type="protein sequence ID" value="RHN59139.1"/>
    <property type="gene ID" value="gene21130"/>
</dbReference>
<gene>
    <name evidence="4" type="ordered locus">MTR_4g021870</name>
    <name evidence="5" type="ORF">MtrunA17_Chr4g0010031</name>
</gene>
<evidence type="ECO:0000256" key="1">
    <source>
        <dbReference type="ARBA" id="ARBA00023013"/>
    </source>
</evidence>
<proteinExistence type="predicted"/>
<keyword evidence="1" id="KW-0649">Protein kinase inhibitor</keyword>
<dbReference type="AlphaFoldDB" id="A0A072UIZ3"/>
<evidence type="ECO:0000313" key="4">
    <source>
        <dbReference type="EMBL" id="KEH29073.1"/>
    </source>
</evidence>
<dbReference type="GO" id="GO:0004860">
    <property type="term" value="F:protein kinase inhibitor activity"/>
    <property type="evidence" value="ECO:0007669"/>
    <property type="project" value="UniProtKB-KW"/>
</dbReference>
<dbReference type="EMBL" id="CM001220">
    <property type="protein sequence ID" value="KEH29073.1"/>
    <property type="molecule type" value="Genomic_DNA"/>
</dbReference>
<reference evidence="5" key="5">
    <citation type="journal article" date="2018" name="Nat. Plants">
        <title>Whole-genome landscape of Medicago truncatula symbiotic genes.</title>
        <authorList>
            <person name="Pecrix Y."/>
            <person name="Gamas P."/>
            <person name="Carrere S."/>
        </authorList>
    </citation>
    <scope>NUCLEOTIDE SEQUENCE</scope>
    <source>
        <tissue evidence="5">Leaves</tissue>
    </source>
</reference>
<dbReference type="HOGENOM" id="CLU_116944_0_0_1"/>
<dbReference type="Proteomes" id="UP000265566">
    <property type="component" value="Chromosome 4"/>
</dbReference>
<name>A0A072UIZ3_MEDTR</name>
<keyword evidence="2" id="KW-0131">Cell cycle</keyword>
<dbReference type="EnsemblPlants" id="KEH29073">
    <property type="protein sequence ID" value="KEH29073"/>
    <property type="gene ID" value="MTR_4g021870"/>
</dbReference>
<evidence type="ECO:0000313" key="7">
    <source>
        <dbReference type="Proteomes" id="UP000002051"/>
    </source>
</evidence>
<dbReference type="InterPro" id="IPR040389">
    <property type="entry name" value="SMR"/>
</dbReference>
<dbReference type="OrthoDB" id="1933617at2759"/>
<evidence type="ECO:0000313" key="6">
    <source>
        <dbReference type="EnsemblPlants" id="KEH29073"/>
    </source>
</evidence>
<dbReference type="Proteomes" id="UP000002051">
    <property type="component" value="Chromosome 4"/>
</dbReference>
<dbReference type="PANTHER" id="PTHR33142">
    <property type="entry name" value="CYCLIN-DEPENDENT PROTEIN KINASE INHIBITOR SMR13"/>
    <property type="match status" value="1"/>
</dbReference>
<evidence type="ECO:0000256" key="2">
    <source>
        <dbReference type="ARBA" id="ARBA00023306"/>
    </source>
</evidence>
<dbReference type="GO" id="GO:0032875">
    <property type="term" value="P:regulation of DNA endoreduplication"/>
    <property type="evidence" value="ECO:0007669"/>
    <property type="project" value="InterPro"/>
</dbReference>
<dbReference type="PANTHER" id="PTHR33142:SF65">
    <property type="entry name" value="CYCLIN-DEPENDENT PROTEIN KINASE INHIBITOR SMR2-LIKE"/>
    <property type="match status" value="1"/>
</dbReference>
<dbReference type="EMBL" id="PSQE01000004">
    <property type="protein sequence ID" value="RHN59139.1"/>
    <property type="molecule type" value="Genomic_DNA"/>
</dbReference>
<evidence type="ECO:0000256" key="3">
    <source>
        <dbReference type="SAM" id="MobiDB-lite"/>
    </source>
</evidence>
<dbReference type="GO" id="GO:0005634">
    <property type="term" value="C:nucleus"/>
    <property type="evidence" value="ECO:0000318"/>
    <property type="project" value="GO_Central"/>
</dbReference>
<sequence>MSNSELFHIKDDKEECSNNNLKGLKRPISLMFKEEQNIVLSKQKQDLEVDTTTSSRELENEEDEDDGFKTPTHFDNRIQIPKQCPLAPRKTKPHMKRRKAQCKQLLDVSREVELLFQIKNKTFSSSQQSTKKARRK</sequence>
<keyword evidence="7" id="KW-1185">Reference proteome</keyword>
<protein>
    <submittedName>
        <fullName evidence="4 6">Uncharacterized protein</fullName>
    </submittedName>
</protein>
<evidence type="ECO:0000313" key="8">
    <source>
        <dbReference type="Proteomes" id="UP000265566"/>
    </source>
</evidence>